<dbReference type="Pfam" id="PF09863">
    <property type="entry name" value="DUF2090"/>
    <property type="match status" value="1"/>
</dbReference>
<evidence type="ECO:0000259" key="2">
    <source>
        <dbReference type="Pfam" id="PF09863"/>
    </source>
</evidence>
<dbReference type="Proteomes" id="UP000585272">
    <property type="component" value="Unassembled WGS sequence"/>
</dbReference>
<comment type="caution">
    <text evidence="3">The sequence shown here is derived from an EMBL/GenBank/DDBJ whole genome shotgun (WGS) entry which is preliminary data.</text>
</comment>
<dbReference type="PANTHER" id="PTHR39340">
    <property type="entry name" value="SULFOFRUCTOSEPHOSPHATE ALDOLASE"/>
    <property type="match status" value="1"/>
</dbReference>
<dbReference type="GO" id="GO:0061595">
    <property type="term" value="F:6-deoxy-6-sulfofructose-1-phosphate aldolase activity"/>
    <property type="evidence" value="ECO:0007669"/>
    <property type="project" value="TreeGrafter"/>
</dbReference>
<dbReference type="InterPro" id="IPR050552">
    <property type="entry name" value="LacD_aldolase"/>
</dbReference>
<gene>
    <name evidence="3" type="ORF">BDZ31_000029</name>
</gene>
<keyword evidence="3" id="KW-0418">Kinase</keyword>
<keyword evidence="1" id="KW-0456">Lyase</keyword>
<proteinExistence type="predicted"/>
<dbReference type="GO" id="GO:1902777">
    <property type="term" value="P:6-sulfoquinovose(1-) catabolic process"/>
    <property type="evidence" value="ECO:0007669"/>
    <property type="project" value="TreeGrafter"/>
</dbReference>
<name>A0A840I6A3_9ACTN</name>
<dbReference type="InterPro" id="IPR013785">
    <property type="entry name" value="Aldolase_TIM"/>
</dbReference>
<sequence length="311" mass="33728">MAANPLGHDGRLFFLAFDHRAVFARSVLDADGEPTPEQEATIAAAKEVIFDGVRAAAARGAVPAGELGVLVDELYGAAVARAARADGVVLTMPVEEPDRAVFDFTYGAEWRAHVEAFEPDFAKVLVRWNPDGDAEGNAVQAARLRELSQWLRATGRRFLFELIVDPTEAQLAAAGGDRLRFELEQRPELIRRTIAAVQAAGIEVDVWKLEGLDERADAEAVVAQARSGEGREGVVCTILGAGAGRERVERWLQVAAEVAGFVGFAIGRSIWRDPLRAHLAGELERAQAAEQIADRYLRFVAHYERHAAAAA</sequence>
<dbReference type="Gene3D" id="3.20.20.70">
    <property type="entry name" value="Aldolase class I"/>
    <property type="match status" value="1"/>
</dbReference>
<evidence type="ECO:0000313" key="4">
    <source>
        <dbReference type="Proteomes" id="UP000585272"/>
    </source>
</evidence>
<dbReference type="GO" id="GO:0047590">
    <property type="term" value="F:5-dehydro-2-deoxygluconokinase activity"/>
    <property type="evidence" value="ECO:0007669"/>
    <property type="project" value="UniProtKB-EC"/>
</dbReference>
<dbReference type="InterPro" id="IPR018659">
    <property type="entry name" value="DUF2090"/>
</dbReference>
<evidence type="ECO:0000313" key="3">
    <source>
        <dbReference type="EMBL" id="MBB4660456.1"/>
    </source>
</evidence>
<evidence type="ECO:0000256" key="1">
    <source>
        <dbReference type="ARBA" id="ARBA00023239"/>
    </source>
</evidence>
<dbReference type="PANTHER" id="PTHR39340:SF1">
    <property type="entry name" value="SULFOFRUCTOSEPHOSPHATE ALDOLASE"/>
    <property type="match status" value="1"/>
</dbReference>
<keyword evidence="4" id="KW-1185">Reference proteome</keyword>
<dbReference type="RefSeq" id="WP_183340882.1">
    <property type="nucleotide sequence ID" value="NZ_JACHNU010000001.1"/>
</dbReference>
<feature type="domain" description="DUF2090" evidence="2">
    <location>
        <begin position="11"/>
        <end position="305"/>
    </location>
</feature>
<organism evidence="3 4">
    <name type="scientific">Conexibacter arvalis</name>
    <dbReference type="NCBI Taxonomy" id="912552"/>
    <lineage>
        <taxon>Bacteria</taxon>
        <taxon>Bacillati</taxon>
        <taxon>Actinomycetota</taxon>
        <taxon>Thermoleophilia</taxon>
        <taxon>Solirubrobacterales</taxon>
        <taxon>Conexibacteraceae</taxon>
        <taxon>Conexibacter</taxon>
    </lineage>
</organism>
<dbReference type="SUPFAM" id="SSF51569">
    <property type="entry name" value="Aldolase"/>
    <property type="match status" value="1"/>
</dbReference>
<reference evidence="3 4" key="1">
    <citation type="submission" date="2020-08" db="EMBL/GenBank/DDBJ databases">
        <title>Genomic Encyclopedia of Archaeal and Bacterial Type Strains, Phase II (KMG-II): from individual species to whole genera.</title>
        <authorList>
            <person name="Goeker M."/>
        </authorList>
    </citation>
    <scope>NUCLEOTIDE SEQUENCE [LARGE SCALE GENOMIC DNA]</scope>
    <source>
        <strain evidence="3 4">DSM 23288</strain>
    </source>
</reference>
<accession>A0A840I6A3</accession>
<dbReference type="AlphaFoldDB" id="A0A840I6A3"/>
<protein>
    <submittedName>
        <fullName evidence="3">5-dehydro-2-deoxygluconokinase</fullName>
        <ecNumber evidence="3">2.7.1.92</ecNumber>
    </submittedName>
</protein>
<dbReference type="EMBL" id="JACHNU010000001">
    <property type="protein sequence ID" value="MBB4660456.1"/>
    <property type="molecule type" value="Genomic_DNA"/>
</dbReference>
<dbReference type="EC" id="2.7.1.92" evidence="3"/>
<keyword evidence="3" id="KW-0808">Transferase</keyword>